<dbReference type="EMBL" id="FNNO01000007">
    <property type="protein sequence ID" value="SDW91821.1"/>
    <property type="molecule type" value="Genomic_DNA"/>
</dbReference>
<dbReference type="InterPro" id="IPR005532">
    <property type="entry name" value="SUMF_dom"/>
</dbReference>
<dbReference type="GO" id="GO:0120147">
    <property type="term" value="F:formylglycine-generating oxidase activity"/>
    <property type="evidence" value="ECO:0007669"/>
    <property type="project" value="TreeGrafter"/>
</dbReference>
<evidence type="ECO:0000313" key="3">
    <source>
        <dbReference type="Proteomes" id="UP000198711"/>
    </source>
</evidence>
<dbReference type="Gene3D" id="3.90.1580.10">
    <property type="entry name" value="paralog of FGE (formylglycine-generating enzyme)"/>
    <property type="match status" value="1"/>
</dbReference>
<dbReference type="AlphaFoldDB" id="A0A8X8IH49"/>
<dbReference type="InterPro" id="IPR016187">
    <property type="entry name" value="CTDL_fold"/>
</dbReference>
<protein>
    <submittedName>
        <fullName evidence="2">Formylglycine-generating enzyme, required for sulfatase activity, contains SUMF1/FGE domain</fullName>
    </submittedName>
</protein>
<proteinExistence type="predicted"/>
<dbReference type="PANTHER" id="PTHR23150">
    <property type="entry name" value="SULFATASE MODIFYING FACTOR 1, 2"/>
    <property type="match status" value="1"/>
</dbReference>
<reference evidence="2 3" key="1">
    <citation type="submission" date="2016-10" db="EMBL/GenBank/DDBJ databases">
        <authorList>
            <person name="Varghese N."/>
            <person name="Submissions S."/>
        </authorList>
    </citation>
    <scope>NUCLEOTIDE SEQUENCE [LARGE SCALE GENOMIC DNA]</scope>
    <source>
        <strain evidence="2 3">DSM 25353</strain>
    </source>
</reference>
<accession>A0A8X8IH49</accession>
<comment type="caution">
    <text evidence="2">The sequence shown here is derived from an EMBL/GenBank/DDBJ whole genome shotgun (WGS) entry which is preliminary data.</text>
</comment>
<feature type="domain" description="Sulfatase-modifying factor enzyme-like" evidence="1">
    <location>
        <begin position="48"/>
        <end position="282"/>
    </location>
</feature>
<dbReference type="PANTHER" id="PTHR23150:SF19">
    <property type="entry name" value="FORMYLGLYCINE-GENERATING ENZYME"/>
    <property type="match status" value="1"/>
</dbReference>
<dbReference type="Proteomes" id="UP000198711">
    <property type="component" value="Unassembled WGS sequence"/>
</dbReference>
<dbReference type="SUPFAM" id="SSF56436">
    <property type="entry name" value="C-type lectin-like"/>
    <property type="match status" value="1"/>
</dbReference>
<name>A0A8X8IH49_9BACT</name>
<dbReference type="RefSeq" id="WP_092723693.1">
    <property type="nucleotide sequence ID" value="NZ_FNNO01000007.1"/>
</dbReference>
<organism evidence="2 3">
    <name type="scientific">Hydrobacter penzbergensis</name>
    <dbReference type="NCBI Taxonomy" id="1235997"/>
    <lineage>
        <taxon>Bacteria</taxon>
        <taxon>Pseudomonadati</taxon>
        <taxon>Bacteroidota</taxon>
        <taxon>Chitinophagia</taxon>
        <taxon>Chitinophagales</taxon>
        <taxon>Chitinophagaceae</taxon>
        <taxon>Hydrobacter</taxon>
    </lineage>
</organism>
<gene>
    <name evidence="2" type="ORF">SAMN05444410_10739</name>
</gene>
<dbReference type="InterPro" id="IPR051043">
    <property type="entry name" value="Sulfatase_Mod_Factor_Kinase"/>
</dbReference>
<evidence type="ECO:0000313" key="2">
    <source>
        <dbReference type="EMBL" id="SDW91821.1"/>
    </source>
</evidence>
<dbReference type="InterPro" id="IPR042095">
    <property type="entry name" value="SUMF_sf"/>
</dbReference>
<sequence>MNSGKDRTKQTKFLVLGILSYLPASTQNNIVAFKPYEQPVPGSLLKFKMVPIPQGEFSLGSPATEAHRHSDEGPQHTIGVSAFWIGVYEVTRDEFDVFLKDETTSQNSDVDAVTRPSPQYIDFSLGMGKEGGFPANSMSQYCALMYCKWLYQKTGIFYRLPSEAEWEYACRAGSNTAYYYGNDAGKMKDYAWFKENSDDKFHKVGQKLPNAWGIYDMLGNVMEWTLDHYEGDYYQHINNQEKDPLEKPNESVYPKSLKGGGYDTEADALRSAARFKSDPSWNRRDPQIPKSKWWLTDAAAVGFRIVRPLQQPTPEQAATFFKTYLSQ</sequence>
<keyword evidence="3" id="KW-1185">Reference proteome</keyword>
<evidence type="ECO:0000259" key="1">
    <source>
        <dbReference type="Pfam" id="PF03781"/>
    </source>
</evidence>
<dbReference type="Pfam" id="PF03781">
    <property type="entry name" value="FGE-sulfatase"/>
    <property type="match status" value="1"/>
</dbReference>